<proteinExistence type="predicted"/>
<accession>A0A8S3Q1Z4</accession>
<feature type="region of interest" description="Disordered" evidence="1">
    <location>
        <begin position="1"/>
        <end position="22"/>
    </location>
</feature>
<keyword evidence="3" id="KW-1185">Reference proteome</keyword>
<organism evidence="2 3">
    <name type="scientific">Mytilus edulis</name>
    <name type="common">Blue mussel</name>
    <dbReference type="NCBI Taxonomy" id="6550"/>
    <lineage>
        <taxon>Eukaryota</taxon>
        <taxon>Metazoa</taxon>
        <taxon>Spiralia</taxon>
        <taxon>Lophotrochozoa</taxon>
        <taxon>Mollusca</taxon>
        <taxon>Bivalvia</taxon>
        <taxon>Autobranchia</taxon>
        <taxon>Pteriomorphia</taxon>
        <taxon>Mytilida</taxon>
        <taxon>Mytiloidea</taxon>
        <taxon>Mytilidae</taxon>
        <taxon>Mytilinae</taxon>
        <taxon>Mytilus</taxon>
    </lineage>
</organism>
<evidence type="ECO:0000313" key="3">
    <source>
        <dbReference type="Proteomes" id="UP000683360"/>
    </source>
</evidence>
<protein>
    <submittedName>
        <fullName evidence="2">Uncharacterized protein</fullName>
    </submittedName>
</protein>
<evidence type="ECO:0000256" key="1">
    <source>
        <dbReference type="SAM" id="MobiDB-lite"/>
    </source>
</evidence>
<name>A0A8S3Q1Z4_MYTED</name>
<gene>
    <name evidence="2" type="ORF">MEDL_4653</name>
</gene>
<dbReference type="AlphaFoldDB" id="A0A8S3Q1Z4"/>
<dbReference type="Proteomes" id="UP000683360">
    <property type="component" value="Unassembled WGS sequence"/>
</dbReference>
<evidence type="ECO:0000313" key="2">
    <source>
        <dbReference type="EMBL" id="CAG2189259.1"/>
    </source>
</evidence>
<reference evidence="2" key="1">
    <citation type="submission" date="2021-03" db="EMBL/GenBank/DDBJ databases">
        <authorList>
            <person name="Bekaert M."/>
        </authorList>
    </citation>
    <scope>NUCLEOTIDE SEQUENCE</scope>
</reference>
<dbReference type="EMBL" id="CAJPWZ010000288">
    <property type="protein sequence ID" value="CAG2189259.1"/>
    <property type="molecule type" value="Genomic_DNA"/>
</dbReference>
<comment type="caution">
    <text evidence="2">The sequence shown here is derived from an EMBL/GenBank/DDBJ whole genome shotgun (WGS) entry which is preliminary data.</text>
</comment>
<sequence length="394" mass="45414">MMASTSTQESDERGIQEKPDQCRDSRDQCCIKVESRENLGFYTCPKSGKREKTCVQSLTDRKCPVKNCPVVVDRRDVKRHCFEEHLSEIFQTYHSKRLLNDIMLIGKWLTRQEKVTAKELVNFLNEKSFVPRSTHVTGIQMQIHRTVCKEMGWTDYFRYSLRPVNSPACLLNWRVLTSVLHFLTPEQQDMVAEGFNYNPRNPPEPEELAQMNASFWPVFVNKPQDESAILHKEGEEDNVQSEQEERSIRSIVMDELEEIHYESESLSTETNSKKRKLQSIISDNDTDAHHTSENETAILLGHQVSQLAESQVEPSSLQLKSIQSPQVPILVLIQYEGLQCMARVSSMAELYNVVTERFPESGNVSLICEGTVLDDSVWFDLLGHRPHIEVRRLQ</sequence>
<feature type="compositionally biased region" description="Basic and acidic residues" evidence="1">
    <location>
        <begin position="10"/>
        <end position="22"/>
    </location>
</feature>